<accession>A0A8S9Q0E5</accession>
<comment type="caution">
    <text evidence="1">The sequence shown here is derived from an EMBL/GenBank/DDBJ whole genome shotgun (WGS) entry which is preliminary data.</text>
</comment>
<protein>
    <submittedName>
        <fullName evidence="1">Uncharacterized protein</fullName>
    </submittedName>
</protein>
<evidence type="ECO:0000313" key="2">
    <source>
        <dbReference type="Proteomes" id="UP000712600"/>
    </source>
</evidence>
<gene>
    <name evidence="1" type="ORF">F2Q69_00050717</name>
</gene>
<name>A0A8S9Q0E5_BRACR</name>
<dbReference type="EMBL" id="QGKX02001347">
    <property type="protein sequence ID" value="KAF3527028.1"/>
    <property type="molecule type" value="Genomic_DNA"/>
</dbReference>
<dbReference type="Proteomes" id="UP000712600">
    <property type="component" value="Unassembled WGS sequence"/>
</dbReference>
<organism evidence="1 2">
    <name type="scientific">Brassica cretica</name>
    <name type="common">Mustard</name>
    <dbReference type="NCBI Taxonomy" id="69181"/>
    <lineage>
        <taxon>Eukaryota</taxon>
        <taxon>Viridiplantae</taxon>
        <taxon>Streptophyta</taxon>
        <taxon>Embryophyta</taxon>
        <taxon>Tracheophyta</taxon>
        <taxon>Spermatophyta</taxon>
        <taxon>Magnoliopsida</taxon>
        <taxon>eudicotyledons</taxon>
        <taxon>Gunneridae</taxon>
        <taxon>Pentapetalae</taxon>
        <taxon>rosids</taxon>
        <taxon>malvids</taxon>
        <taxon>Brassicales</taxon>
        <taxon>Brassicaceae</taxon>
        <taxon>Brassiceae</taxon>
        <taxon>Brassica</taxon>
    </lineage>
</organism>
<reference evidence="1" key="1">
    <citation type="submission" date="2019-12" db="EMBL/GenBank/DDBJ databases">
        <title>Genome sequencing and annotation of Brassica cretica.</title>
        <authorList>
            <person name="Studholme D.J."/>
            <person name="Sarris P."/>
        </authorList>
    </citation>
    <scope>NUCLEOTIDE SEQUENCE</scope>
    <source>
        <strain evidence="1">PFS-109/04</strain>
        <tissue evidence="1">Leaf</tissue>
    </source>
</reference>
<proteinExistence type="predicted"/>
<evidence type="ECO:0000313" key="1">
    <source>
        <dbReference type="EMBL" id="KAF3527028.1"/>
    </source>
</evidence>
<dbReference type="AlphaFoldDB" id="A0A8S9Q0E5"/>
<sequence length="82" mass="9128">MSRPQLETINALNAVFLPDEGLVTTTFGYLCSNGEEKDSLNLTDASSAIASWEEYTCKLLKELLSSLPQWETYQTIHKVESG</sequence>